<proteinExistence type="predicted"/>
<protein>
    <submittedName>
        <fullName evidence="1">Uncharacterized protein</fullName>
    </submittedName>
</protein>
<gene>
    <name evidence="1" type="ORF">XENOCAPTIV_009065</name>
</gene>
<dbReference type="EMBL" id="JAHRIN010042217">
    <property type="protein sequence ID" value="MEQ2205682.1"/>
    <property type="molecule type" value="Genomic_DNA"/>
</dbReference>
<organism evidence="1 2">
    <name type="scientific">Xenoophorus captivus</name>
    <dbReference type="NCBI Taxonomy" id="1517983"/>
    <lineage>
        <taxon>Eukaryota</taxon>
        <taxon>Metazoa</taxon>
        <taxon>Chordata</taxon>
        <taxon>Craniata</taxon>
        <taxon>Vertebrata</taxon>
        <taxon>Euteleostomi</taxon>
        <taxon>Actinopterygii</taxon>
        <taxon>Neopterygii</taxon>
        <taxon>Teleostei</taxon>
        <taxon>Neoteleostei</taxon>
        <taxon>Acanthomorphata</taxon>
        <taxon>Ovalentaria</taxon>
        <taxon>Atherinomorphae</taxon>
        <taxon>Cyprinodontiformes</taxon>
        <taxon>Goodeidae</taxon>
        <taxon>Xenoophorus</taxon>
    </lineage>
</organism>
<accession>A0ABV0RC00</accession>
<dbReference type="Proteomes" id="UP001434883">
    <property type="component" value="Unassembled WGS sequence"/>
</dbReference>
<keyword evidence="2" id="KW-1185">Reference proteome</keyword>
<evidence type="ECO:0000313" key="1">
    <source>
        <dbReference type="EMBL" id="MEQ2205682.1"/>
    </source>
</evidence>
<comment type="caution">
    <text evidence="1">The sequence shown here is derived from an EMBL/GenBank/DDBJ whole genome shotgun (WGS) entry which is preliminary data.</text>
</comment>
<reference evidence="1 2" key="1">
    <citation type="submission" date="2021-06" db="EMBL/GenBank/DDBJ databases">
        <authorList>
            <person name="Palmer J.M."/>
        </authorList>
    </citation>
    <scope>NUCLEOTIDE SEQUENCE [LARGE SCALE GENOMIC DNA]</scope>
    <source>
        <strain evidence="1 2">XC_2019</strain>
        <tissue evidence="1">Muscle</tissue>
    </source>
</reference>
<sequence length="135" mass="15117">MGSQYKGVLQRGAMKRNFISTWYLLPQLWTASNQPGGLWEMRSGIKQGFFTGSSNLPVHGLLLFPSVPHPSNSHANDGDPEEHHFRGNMLRRKAQLRGTVGKNTGVKCTIYIQIRINLINTCLDAVVIYLYSTIS</sequence>
<name>A0ABV0RC00_9TELE</name>
<evidence type="ECO:0000313" key="2">
    <source>
        <dbReference type="Proteomes" id="UP001434883"/>
    </source>
</evidence>